<keyword evidence="2" id="KW-1185">Reference proteome</keyword>
<protein>
    <submittedName>
        <fullName evidence="1">Uncharacterized protein</fullName>
    </submittedName>
</protein>
<comment type="caution">
    <text evidence="1">The sequence shown here is derived from an EMBL/GenBank/DDBJ whole genome shotgun (WGS) entry which is preliminary data.</text>
</comment>
<organism evidence="1 2">
    <name type="scientific">Chitinophaga dinghuensis</name>
    <dbReference type="NCBI Taxonomy" id="1539050"/>
    <lineage>
        <taxon>Bacteria</taxon>
        <taxon>Pseudomonadati</taxon>
        <taxon>Bacteroidota</taxon>
        <taxon>Chitinophagia</taxon>
        <taxon>Chitinophagales</taxon>
        <taxon>Chitinophagaceae</taxon>
        <taxon>Chitinophaga</taxon>
    </lineage>
</organism>
<dbReference type="AlphaFoldDB" id="A0A327W1X5"/>
<accession>A0A327W1X5</accession>
<sequence>MAGIPSNALMGTKYPKNRMRYYGKELQAKEFGNRSGLEWYDYAARQYDAQVVSNNKIKGLLLNEYHG</sequence>
<dbReference type="EMBL" id="QLMA01000003">
    <property type="protein sequence ID" value="RAJ83321.1"/>
    <property type="molecule type" value="Genomic_DNA"/>
</dbReference>
<proteinExistence type="predicted"/>
<evidence type="ECO:0000313" key="2">
    <source>
        <dbReference type="Proteomes" id="UP000249819"/>
    </source>
</evidence>
<evidence type="ECO:0000313" key="1">
    <source>
        <dbReference type="EMBL" id="RAJ83321.1"/>
    </source>
</evidence>
<dbReference type="Proteomes" id="UP000249819">
    <property type="component" value="Unassembled WGS sequence"/>
</dbReference>
<name>A0A327W1X5_9BACT</name>
<reference evidence="1 2" key="1">
    <citation type="submission" date="2018-06" db="EMBL/GenBank/DDBJ databases">
        <title>Genomic Encyclopedia of Archaeal and Bacterial Type Strains, Phase II (KMG-II): from individual species to whole genera.</title>
        <authorList>
            <person name="Goeker M."/>
        </authorList>
    </citation>
    <scope>NUCLEOTIDE SEQUENCE [LARGE SCALE GENOMIC DNA]</scope>
    <source>
        <strain evidence="1 2">DSM 29821</strain>
    </source>
</reference>
<gene>
    <name evidence="1" type="ORF">CLV59_103285</name>
</gene>